<dbReference type="GO" id="GO:0000160">
    <property type="term" value="P:phosphorelay signal transduction system"/>
    <property type="evidence" value="ECO:0007669"/>
    <property type="project" value="UniProtKB-KW"/>
</dbReference>
<keyword evidence="3" id="KW-0808">Transferase</keyword>
<dbReference type="PROSITE" id="PS51832">
    <property type="entry name" value="HD_GYP"/>
    <property type="match status" value="1"/>
</dbReference>
<dbReference type="PANTHER" id="PTHR43155">
    <property type="entry name" value="CYCLIC DI-GMP PHOSPHODIESTERASE PA4108-RELATED"/>
    <property type="match status" value="1"/>
</dbReference>
<dbReference type="Pfam" id="PF08448">
    <property type="entry name" value="PAS_4"/>
    <property type="match status" value="1"/>
</dbReference>
<dbReference type="Proteomes" id="UP000260680">
    <property type="component" value="Unassembled WGS sequence"/>
</dbReference>
<keyword evidence="5" id="KW-0418">Kinase</keyword>
<name>A0A3E2N858_9FIRM</name>
<dbReference type="AlphaFoldDB" id="A0A3E2N858"/>
<dbReference type="NCBIfam" id="TIGR00277">
    <property type="entry name" value="HDIG"/>
    <property type="match status" value="1"/>
</dbReference>
<evidence type="ECO:0000256" key="1">
    <source>
        <dbReference type="ARBA" id="ARBA00004370"/>
    </source>
</evidence>
<dbReference type="CDD" id="cd12913">
    <property type="entry name" value="PDC1_MCP_like"/>
    <property type="match status" value="1"/>
</dbReference>
<dbReference type="GO" id="GO:0016301">
    <property type="term" value="F:kinase activity"/>
    <property type="evidence" value="ECO:0007669"/>
    <property type="project" value="UniProtKB-KW"/>
</dbReference>
<evidence type="ECO:0000259" key="12">
    <source>
        <dbReference type="PROSITE" id="PS51832"/>
    </source>
</evidence>
<feature type="domain" description="HD-GYP" evidence="12">
    <location>
        <begin position="692"/>
        <end position="879"/>
    </location>
</feature>
<dbReference type="RefSeq" id="WP_117418668.1">
    <property type="nucleotide sequence ID" value="NZ_BRPJ01000063.1"/>
</dbReference>
<comment type="caution">
    <text evidence="13">The sequence shown here is derived from an EMBL/GenBank/DDBJ whole genome shotgun (WGS) entry which is preliminary data.</text>
</comment>
<feature type="domain" description="HAMP" evidence="9">
    <location>
        <begin position="336"/>
        <end position="391"/>
    </location>
</feature>
<protein>
    <submittedName>
        <fullName evidence="13">Diguanylate cyclase</fullName>
    </submittedName>
</protein>
<dbReference type="Gene3D" id="6.10.340.10">
    <property type="match status" value="1"/>
</dbReference>
<dbReference type="InterPro" id="IPR043128">
    <property type="entry name" value="Rev_trsase/Diguanyl_cyclase"/>
</dbReference>
<dbReference type="Gene3D" id="1.10.3210.10">
    <property type="entry name" value="Hypothetical protein af1432"/>
    <property type="match status" value="1"/>
</dbReference>
<accession>A0A3E2N858</accession>
<dbReference type="InterPro" id="IPR003660">
    <property type="entry name" value="HAMP_dom"/>
</dbReference>
<feature type="transmembrane region" description="Helical" evidence="8">
    <location>
        <begin position="20"/>
        <end position="38"/>
    </location>
</feature>
<evidence type="ECO:0000256" key="5">
    <source>
        <dbReference type="ARBA" id="ARBA00022777"/>
    </source>
</evidence>
<dbReference type="PROSITE" id="PS50885">
    <property type="entry name" value="HAMP"/>
    <property type="match status" value="1"/>
</dbReference>
<dbReference type="Pfam" id="PF13487">
    <property type="entry name" value="HD_5"/>
    <property type="match status" value="1"/>
</dbReference>
<reference evidence="13 14" key="1">
    <citation type="submission" date="2018-07" db="EMBL/GenBank/DDBJ databases">
        <title>New species, Clostridium PI-S10-A1B.</title>
        <authorList>
            <person name="Krishna G."/>
            <person name="Summeta K."/>
            <person name="Shikha S."/>
            <person name="Prabhu P.B."/>
            <person name="Suresh K."/>
        </authorList>
    </citation>
    <scope>NUCLEOTIDE SEQUENCE [LARGE SCALE GENOMIC DNA]</scope>
    <source>
        <strain evidence="13 14">PI-S10-A1B</strain>
    </source>
</reference>
<dbReference type="InterPro" id="IPR000160">
    <property type="entry name" value="GGDEF_dom"/>
</dbReference>
<feature type="transmembrane region" description="Helical" evidence="8">
    <location>
        <begin position="314"/>
        <end position="333"/>
    </location>
</feature>
<dbReference type="GO" id="GO:0016020">
    <property type="term" value="C:membrane"/>
    <property type="evidence" value="ECO:0007669"/>
    <property type="project" value="UniProtKB-SubCell"/>
</dbReference>
<dbReference type="PANTHER" id="PTHR43155:SF2">
    <property type="entry name" value="CYCLIC DI-GMP PHOSPHODIESTERASE PA4108"/>
    <property type="match status" value="1"/>
</dbReference>
<dbReference type="CDD" id="cd01949">
    <property type="entry name" value="GGDEF"/>
    <property type="match status" value="1"/>
</dbReference>
<dbReference type="PROSITE" id="PS51831">
    <property type="entry name" value="HD"/>
    <property type="match status" value="1"/>
</dbReference>
<evidence type="ECO:0000256" key="7">
    <source>
        <dbReference type="ARBA" id="ARBA00023012"/>
    </source>
</evidence>
<dbReference type="Pfam" id="PF22673">
    <property type="entry name" value="MCP-like_PDC_1"/>
    <property type="match status" value="1"/>
</dbReference>
<evidence type="ECO:0000259" key="9">
    <source>
        <dbReference type="PROSITE" id="PS50885"/>
    </source>
</evidence>
<sequence>MNQNTYDRGDGMLSHIRMKMLLMVIPVLCAVIMLSYSASVRTAKRIIDHETSDRISAEKEIQKNIIEKNMNDAAEISRVLAVFAEHGYKDHPPDYYIHILEPVVRNNPFILGAGFWFEPYVYNQSQKYMGPYVYRDGDRIIPTFDYSSSDYDYFSQDYYTLAKKTDKTVWTDMYYDQTSNLYMITCSQPVTDENGTYIGCVTVDVGLSSMQKFVSDYIASFGGTTYIINREGTYLAAENEAVVKAKGSVYDSENQSFLAAVTEIISNENGSTSYYHNKQKISLYYKNLNDLGWKIVFEIPENSINRPLRQLSDTFIWIFGLSLLFMSLTVFILTDRIIDRPVSAILSEIKSIGERRFDQEVSSELVTRSDEFGLIGKSLEEMKQQIKQNSEKLEQSLSENVDSQKQLIRQNQVLTERETQMYHSLKYANSLMEAIPDTVFVISKEGVFLDCIGDTDHLFFKKDEFIGKNIKDVMPRRIAAKGRELISQVFLTGENQKIEYEWKSGKATEYHELRIVKWFDDKVIAIARNITETHNYIREIEEISYHDQVTGLHNRRYFDKKAKELNQEGNYPMSVIFSDLNGLKMVNDSFGHEYGDFMLKRFAEILADSEKEGELISRVGGDEFAIILKKTEKAETEQYIRELKEKCAGETINGIELSVSFGYCIITDSGLSVQNAVKLAEDEMYQNKLYEAYSRRSKTLEIILNTLHEKNPREEQHSQRVADLCETMARQMGMSDSDIKKIKAAGLLHDIGKIGIQEALLNKPGILTEDEYQEIRKHSEIGYRILNTSPNMSEIAEIVLCHHERWDGKGYPKGRSKTDIPLFARIISIADAYDAMTSDRSYRRAMPVSYARNELIRGAGKQFDPELVDFFVNHVIRLN</sequence>
<evidence type="ECO:0000256" key="6">
    <source>
        <dbReference type="ARBA" id="ARBA00022840"/>
    </source>
</evidence>
<dbReference type="EMBL" id="QOHO01000066">
    <property type="protein sequence ID" value="RFZ77176.1"/>
    <property type="molecule type" value="Genomic_DNA"/>
</dbReference>
<evidence type="ECO:0000313" key="14">
    <source>
        <dbReference type="Proteomes" id="UP000260680"/>
    </source>
</evidence>
<evidence type="ECO:0000256" key="3">
    <source>
        <dbReference type="ARBA" id="ARBA00022679"/>
    </source>
</evidence>
<dbReference type="InterPro" id="IPR003607">
    <property type="entry name" value="HD/PDEase_dom"/>
</dbReference>
<dbReference type="NCBIfam" id="TIGR00254">
    <property type="entry name" value="GGDEF"/>
    <property type="match status" value="1"/>
</dbReference>
<dbReference type="PROSITE" id="PS50887">
    <property type="entry name" value="GGDEF"/>
    <property type="match status" value="1"/>
</dbReference>
<evidence type="ECO:0000256" key="8">
    <source>
        <dbReference type="SAM" id="Phobius"/>
    </source>
</evidence>
<feature type="domain" description="GGDEF" evidence="10">
    <location>
        <begin position="571"/>
        <end position="701"/>
    </location>
</feature>
<dbReference type="SUPFAM" id="SSF55785">
    <property type="entry name" value="PYP-like sensor domain (PAS domain)"/>
    <property type="match status" value="1"/>
</dbReference>
<dbReference type="InterPro" id="IPR006675">
    <property type="entry name" value="HDIG_dom"/>
</dbReference>
<dbReference type="Pfam" id="PF00990">
    <property type="entry name" value="GGDEF"/>
    <property type="match status" value="1"/>
</dbReference>
<dbReference type="CDD" id="cd12912">
    <property type="entry name" value="PDC2_MCP_like"/>
    <property type="match status" value="1"/>
</dbReference>
<dbReference type="InterPro" id="IPR037522">
    <property type="entry name" value="HD_GYP_dom"/>
</dbReference>
<dbReference type="Gene3D" id="3.30.70.270">
    <property type="match status" value="1"/>
</dbReference>
<proteinExistence type="predicted"/>
<keyword evidence="7" id="KW-0902">Two-component regulatory system</keyword>
<evidence type="ECO:0000259" key="11">
    <source>
        <dbReference type="PROSITE" id="PS51831"/>
    </source>
</evidence>
<evidence type="ECO:0000256" key="4">
    <source>
        <dbReference type="ARBA" id="ARBA00022741"/>
    </source>
</evidence>
<evidence type="ECO:0000259" key="10">
    <source>
        <dbReference type="PROSITE" id="PS50887"/>
    </source>
</evidence>
<dbReference type="InterPro" id="IPR029151">
    <property type="entry name" value="Sensor-like_sf"/>
</dbReference>
<keyword evidence="8" id="KW-1133">Transmembrane helix</keyword>
<keyword evidence="8" id="KW-0472">Membrane</keyword>
<organism evidence="13 14">
    <name type="scientific">Lacrimispora amygdalina</name>
    <dbReference type="NCBI Taxonomy" id="253257"/>
    <lineage>
        <taxon>Bacteria</taxon>
        <taxon>Bacillati</taxon>
        <taxon>Bacillota</taxon>
        <taxon>Clostridia</taxon>
        <taxon>Lachnospirales</taxon>
        <taxon>Lachnospiraceae</taxon>
        <taxon>Lacrimispora</taxon>
    </lineage>
</organism>
<keyword evidence="8" id="KW-0812">Transmembrane</keyword>
<evidence type="ECO:0000313" key="13">
    <source>
        <dbReference type="EMBL" id="RFZ77176.1"/>
    </source>
</evidence>
<feature type="domain" description="HD" evidence="11">
    <location>
        <begin position="714"/>
        <end position="836"/>
    </location>
</feature>
<comment type="subcellular location">
    <subcellularLocation>
        <location evidence="1">Membrane</location>
    </subcellularLocation>
</comment>
<dbReference type="SMART" id="SM00267">
    <property type="entry name" value="GGDEF"/>
    <property type="match status" value="1"/>
</dbReference>
<gene>
    <name evidence="13" type="ORF">DS742_19635</name>
</gene>
<keyword evidence="2" id="KW-0597">Phosphoprotein</keyword>
<dbReference type="GO" id="GO:0005524">
    <property type="term" value="F:ATP binding"/>
    <property type="evidence" value="ECO:0007669"/>
    <property type="project" value="UniProtKB-KW"/>
</dbReference>
<keyword evidence="6" id="KW-0067">ATP-binding</keyword>
<evidence type="ECO:0000256" key="2">
    <source>
        <dbReference type="ARBA" id="ARBA00022553"/>
    </source>
</evidence>
<dbReference type="InterPro" id="IPR035965">
    <property type="entry name" value="PAS-like_dom_sf"/>
</dbReference>
<dbReference type="OrthoDB" id="9804747at2"/>
<dbReference type="SUPFAM" id="SSF103190">
    <property type="entry name" value="Sensory domain-like"/>
    <property type="match status" value="1"/>
</dbReference>
<dbReference type="SMART" id="SM00471">
    <property type="entry name" value="HDc"/>
    <property type="match status" value="1"/>
</dbReference>
<dbReference type="SUPFAM" id="SSF109604">
    <property type="entry name" value="HD-domain/PDEase-like"/>
    <property type="match status" value="1"/>
</dbReference>
<dbReference type="InterPro" id="IPR029787">
    <property type="entry name" value="Nucleotide_cyclase"/>
</dbReference>
<keyword evidence="4" id="KW-0547">Nucleotide-binding</keyword>
<dbReference type="InterPro" id="IPR013656">
    <property type="entry name" value="PAS_4"/>
</dbReference>
<dbReference type="InterPro" id="IPR006674">
    <property type="entry name" value="HD_domain"/>
</dbReference>
<dbReference type="CDD" id="cd00077">
    <property type="entry name" value="HDc"/>
    <property type="match status" value="1"/>
</dbReference>
<dbReference type="SUPFAM" id="SSF55073">
    <property type="entry name" value="Nucleotide cyclase"/>
    <property type="match status" value="1"/>
</dbReference>
<dbReference type="Gene3D" id="3.30.450.20">
    <property type="entry name" value="PAS domain"/>
    <property type="match status" value="2"/>
</dbReference>